<dbReference type="Pfam" id="PF00072">
    <property type="entry name" value="Response_reg"/>
    <property type="match status" value="1"/>
</dbReference>
<dbReference type="SUPFAM" id="SSF52172">
    <property type="entry name" value="CheY-like"/>
    <property type="match status" value="1"/>
</dbReference>
<evidence type="ECO:0000256" key="1">
    <source>
        <dbReference type="ARBA" id="ARBA00022801"/>
    </source>
</evidence>
<evidence type="ECO:0000313" key="6">
    <source>
        <dbReference type="Proteomes" id="UP001069090"/>
    </source>
</evidence>
<keyword evidence="6" id="KW-1185">Reference proteome</keyword>
<dbReference type="SMART" id="SM00331">
    <property type="entry name" value="PP2C_SIG"/>
    <property type="match status" value="1"/>
</dbReference>
<keyword evidence="3" id="KW-0175">Coiled coil</keyword>
<dbReference type="Pfam" id="PF07228">
    <property type="entry name" value="SpoIIE"/>
    <property type="match status" value="1"/>
</dbReference>
<evidence type="ECO:0000256" key="3">
    <source>
        <dbReference type="SAM" id="Coils"/>
    </source>
</evidence>
<protein>
    <submittedName>
        <fullName evidence="5">Fused response regulator/phosphatase</fullName>
    </submittedName>
</protein>
<dbReference type="InterPro" id="IPR036457">
    <property type="entry name" value="PPM-type-like_dom_sf"/>
</dbReference>
<reference evidence="5 6" key="1">
    <citation type="submission" date="2022-12" db="EMBL/GenBank/DDBJ databases">
        <title>Dasania phycosphaerae sp. nov., isolated from particulate material of the south coast of Korea.</title>
        <authorList>
            <person name="Jiang Y."/>
        </authorList>
    </citation>
    <scope>NUCLEOTIDE SEQUENCE [LARGE SCALE GENOMIC DNA]</scope>
    <source>
        <strain evidence="5 6">GY-19</strain>
    </source>
</reference>
<dbReference type="SMART" id="SM00448">
    <property type="entry name" value="REC"/>
    <property type="match status" value="1"/>
</dbReference>
<dbReference type="RefSeq" id="WP_258332140.1">
    <property type="nucleotide sequence ID" value="NZ_JAPTGG010000009.1"/>
</dbReference>
<dbReference type="Gene3D" id="3.60.40.10">
    <property type="entry name" value="PPM-type phosphatase domain"/>
    <property type="match status" value="1"/>
</dbReference>
<dbReference type="GO" id="GO:0016791">
    <property type="term" value="F:phosphatase activity"/>
    <property type="evidence" value="ECO:0007669"/>
    <property type="project" value="TreeGrafter"/>
</dbReference>
<dbReference type="GO" id="GO:0000160">
    <property type="term" value="P:phosphorelay signal transduction system"/>
    <property type="evidence" value="ECO:0007669"/>
    <property type="project" value="InterPro"/>
</dbReference>
<evidence type="ECO:0000259" key="4">
    <source>
        <dbReference type="PROSITE" id="PS50110"/>
    </source>
</evidence>
<dbReference type="PANTHER" id="PTHR43156">
    <property type="entry name" value="STAGE II SPORULATION PROTEIN E-RELATED"/>
    <property type="match status" value="1"/>
</dbReference>
<feature type="modified residue" description="4-aspartylphosphate" evidence="2">
    <location>
        <position position="56"/>
    </location>
</feature>
<keyword evidence="1" id="KW-0378">Hydrolase</keyword>
<dbReference type="PANTHER" id="PTHR43156:SF2">
    <property type="entry name" value="STAGE II SPORULATION PROTEIN E"/>
    <property type="match status" value="1"/>
</dbReference>
<dbReference type="EMBL" id="JAPTGG010000009">
    <property type="protein sequence ID" value="MCZ0865987.1"/>
    <property type="molecule type" value="Genomic_DNA"/>
</dbReference>
<gene>
    <name evidence="5" type="ORF">O0V09_12305</name>
</gene>
<feature type="domain" description="Response regulatory" evidence="4">
    <location>
        <begin position="7"/>
        <end position="121"/>
    </location>
</feature>
<dbReference type="Proteomes" id="UP001069090">
    <property type="component" value="Unassembled WGS sequence"/>
</dbReference>
<name>A0A9J6RN82_9GAMM</name>
<dbReference type="InterPro" id="IPR001932">
    <property type="entry name" value="PPM-type_phosphatase-like_dom"/>
</dbReference>
<organism evidence="5 6">
    <name type="scientific">Dasania phycosphaerae</name>
    <dbReference type="NCBI Taxonomy" id="2950436"/>
    <lineage>
        <taxon>Bacteria</taxon>
        <taxon>Pseudomonadati</taxon>
        <taxon>Pseudomonadota</taxon>
        <taxon>Gammaproteobacteria</taxon>
        <taxon>Cellvibrionales</taxon>
        <taxon>Spongiibacteraceae</taxon>
        <taxon>Dasania</taxon>
    </lineage>
</organism>
<evidence type="ECO:0000256" key="2">
    <source>
        <dbReference type="PROSITE-ProRule" id="PRU00169"/>
    </source>
</evidence>
<dbReference type="InterPro" id="IPR011006">
    <property type="entry name" value="CheY-like_superfamily"/>
</dbReference>
<dbReference type="Gene3D" id="1.20.5.390">
    <property type="entry name" value="L1 transposable element, trimerization domain"/>
    <property type="match status" value="1"/>
</dbReference>
<feature type="coiled-coil region" evidence="3">
    <location>
        <begin position="124"/>
        <end position="158"/>
    </location>
</feature>
<accession>A0A9J6RN82</accession>
<sequence>MTSEQYSLLVVDDDEQALRTIVNYLQAQHYITYQAVTGDEALALYRQHKPDVILCDLNVPYQGEGKLQQHIQALAESTPVVVLSETNEVSDVVEALRFGASDYLFKPIVDVTILGHAVKRSLEYGQLQRENETYKQQLEQANLELKNSLALLEQDQKAGRQVQFKMLPASPYQLGEYHFSHRIFPSLYLSGDFVEYISVGKEHCVFFIADVSGHGASSAFVTVLLKNLFARKRSDLLHKQDQSILSPLSMLALANSVIFDTGVGKHLTMCVGVIHIPSGELRYSNAGHLPQPILSTDGSSQFLAGQGMPVGLFDEPEFSEQLINLPDKFVLTLFSDGILEILPRTGLRAQEAFLLERLQQPQLSVEALAESLELQQIVEFPDDIAVLLISKGYH</sequence>
<dbReference type="AlphaFoldDB" id="A0A9J6RN82"/>
<dbReference type="InterPro" id="IPR001789">
    <property type="entry name" value="Sig_transdc_resp-reg_receiver"/>
</dbReference>
<dbReference type="Gene3D" id="3.40.50.2300">
    <property type="match status" value="1"/>
</dbReference>
<comment type="caution">
    <text evidence="5">The sequence shown here is derived from an EMBL/GenBank/DDBJ whole genome shotgun (WGS) entry which is preliminary data.</text>
</comment>
<dbReference type="PROSITE" id="PS50110">
    <property type="entry name" value="RESPONSE_REGULATORY"/>
    <property type="match status" value="1"/>
</dbReference>
<proteinExistence type="predicted"/>
<dbReference type="InterPro" id="IPR052016">
    <property type="entry name" value="Bact_Sigma-Reg"/>
</dbReference>
<keyword evidence="2" id="KW-0597">Phosphoprotein</keyword>
<evidence type="ECO:0000313" key="5">
    <source>
        <dbReference type="EMBL" id="MCZ0865987.1"/>
    </source>
</evidence>